<evidence type="ECO:0000259" key="2">
    <source>
        <dbReference type="Pfam" id="PF14317"/>
    </source>
</evidence>
<feature type="transmembrane region" description="Helical" evidence="1">
    <location>
        <begin position="43"/>
        <end position="61"/>
    </location>
</feature>
<comment type="caution">
    <text evidence="3">The sequence shown here is derived from an EMBL/GenBank/DDBJ whole genome shotgun (WGS) entry which is preliminary data.</text>
</comment>
<accession>A0A939BBP3</accession>
<keyword evidence="1" id="KW-0812">Transmembrane</keyword>
<dbReference type="Proteomes" id="UP000713880">
    <property type="component" value="Unassembled WGS sequence"/>
</dbReference>
<dbReference type="RefSeq" id="WP_204908370.1">
    <property type="nucleotide sequence ID" value="NZ_JACJLV010000009.1"/>
</dbReference>
<keyword evidence="1" id="KW-1133">Transmembrane helix</keyword>
<proteinExistence type="predicted"/>
<feature type="domain" description="YcxB-like C-terminal" evidence="2">
    <location>
        <begin position="110"/>
        <end position="171"/>
    </location>
</feature>
<dbReference type="Pfam" id="PF14317">
    <property type="entry name" value="YcxB"/>
    <property type="match status" value="1"/>
</dbReference>
<reference evidence="3" key="1">
    <citation type="submission" date="2020-08" db="EMBL/GenBank/DDBJ databases">
        <authorList>
            <person name="Cejkova D."/>
            <person name="Kubasova T."/>
            <person name="Jahodarova E."/>
            <person name="Rychlik I."/>
        </authorList>
    </citation>
    <scope>NUCLEOTIDE SEQUENCE</scope>
    <source>
        <strain evidence="3">An420c</strain>
    </source>
</reference>
<evidence type="ECO:0000313" key="3">
    <source>
        <dbReference type="EMBL" id="MBM6826316.1"/>
    </source>
</evidence>
<gene>
    <name evidence="3" type="ORF">H6A13_04225</name>
</gene>
<feature type="transmembrane region" description="Helical" evidence="1">
    <location>
        <begin position="67"/>
        <end position="85"/>
    </location>
</feature>
<organism evidence="3 4">
    <name type="scientific">Mordavella massiliensis</name>
    <dbReference type="NCBI Taxonomy" id="1871024"/>
    <lineage>
        <taxon>Bacteria</taxon>
        <taxon>Bacillati</taxon>
        <taxon>Bacillota</taxon>
        <taxon>Clostridia</taxon>
        <taxon>Eubacteriales</taxon>
        <taxon>Clostridiaceae</taxon>
        <taxon>Mordavella</taxon>
    </lineage>
</organism>
<dbReference type="InterPro" id="IPR025588">
    <property type="entry name" value="YcxB-like_C"/>
</dbReference>
<keyword evidence="1" id="KW-0472">Membrane</keyword>
<reference evidence="3" key="2">
    <citation type="journal article" date="2021" name="Sci. Rep.">
        <title>The distribution of antibiotic resistance genes in chicken gut microbiota commensals.</title>
        <authorList>
            <person name="Juricova H."/>
            <person name="Matiasovicova J."/>
            <person name="Kubasova T."/>
            <person name="Cejkova D."/>
            <person name="Rychlik I."/>
        </authorList>
    </citation>
    <scope>NUCLEOTIDE SEQUENCE</scope>
    <source>
        <strain evidence="3">An420c</strain>
    </source>
</reference>
<name>A0A939BBP3_9CLOT</name>
<evidence type="ECO:0000313" key="4">
    <source>
        <dbReference type="Proteomes" id="UP000713880"/>
    </source>
</evidence>
<protein>
    <submittedName>
        <fullName evidence="3">YcxB family protein</fullName>
    </submittedName>
</protein>
<dbReference type="AlphaFoldDB" id="A0A939BBP3"/>
<evidence type="ECO:0000256" key="1">
    <source>
        <dbReference type="SAM" id="Phobius"/>
    </source>
</evidence>
<keyword evidence="4" id="KW-1185">Reference proteome</keyword>
<dbReference type="EMBL" id="JACJLV010000009">
    <property type="protein sequence ID" value="MBM6826316.1"/>
    <property type="molecule type" value="Genomic_DNA"/>
</dbReference>
<sequence length="219" mass="25783">MDNQQIQETADPRRNYYRVHVRRDTSLMMTFIKFQNRVSHPRVTFNLVVTGILLALVPTLVEKLAMPGVIVSYGVGALLILTGLFRQYLTLSMMRNNPEVKENEEITYYFGNAGIRAVRDGQEENMGFYKAVYRIWEDEKTFYVGMNEDDLLILPKDRFEEGSAEDFREFLVDKSGADYRWKPLGLVNRWKDFLTQTKNRITYLQMEARERDRNQKGKK</sequence>